<comment type="caution">
    <text evidence="1">The sequence shown here is derived from an EMBL/GenBank/DDBJ whole genome shotgun (WGS) entry which is preliminary data.</text>
</comment>
<protein>
    <submittedName>
        <fullName evidence="1">Uncharacterized protein</fullName>
    </submittedName>
</protein>
<proteinExistence type="predicted"/>
<sequence>MAAVISQETMFNMRTRQEPPPSWLDVHEAAVVLDQKEAQDFTRTFENDVMSTVDWTKCLIICTKYVPREVSLLETAPVPSLGIPIYDAGRVVYISTTECSNGGVQTHCLLLNDSQKPQKIHKLIMHKSSKYGDGPTLSISETETEYLASSALRGRMLEFLLYDRKKKELGETPVFTWKYVTLDGKKSLVMESGADGNKQLAKLERKGNKGQGTMRWTDASGKYMELWMNEGNLKAEGISEAVVVTSCLMILRAEIVRRFSIAAWLMGQDEDEADRVRVE</sequence>
<name>A0A4Z1NXP5_9PEZI</name>
<organism evidence="1 2">
    <name type="scientific">Venturia nashicola</name>
    <dbReference type="NCBI Taxonomy" id="86259"/>
    <lineage>
        <taxon>Eukaryota</taxon>
        <taxon>Fungi</taxon>
        <taxon>Dikarya</taxon>
        <taxon>Ascomycota</taxon>
        <taxon>Pezizomycotina</taxon>
        <taxon>Dothideomycetes</taxon>
        <taxon>Pleosporomycetidae</taxon>
        <taxon>Venturiales</taxon>
        <taxon>Venturiaceae</taxon>
        <taxon>Venturia</taxon>
    </lineage>
</organism>
<dbReference type="OrthoDB" id="5325862at2759"/>
<reference evidence="1 2" key="1">
    <citation type="submission" date="2019-04" db="EMBL/GenBank/DDBJ databases">
        <title>High contiguity whole genome sequence and gene annotation resource for two Venturia nashicola isolates.</title>
        <authorList>
            <person name="Prokchorchik M."/>
            <person name="Won K."/>
            <person name="Lee Y."/>
            <person name="Choi E.D."/>
            <person name="Segonzac C."/>
            <person name="Sohn K.H."/>
        </authorList>
    </citation>
    <scope>NUCLEOTIDE SEQUENCE [LARGE SCALE GENOMIC DNA]</scope>
    <source>
        <strain evidence="1 2">PRI2</strain>
    </source>
</reference>
<accession>A0A4Z1NXP5</accession>
<evidence type="ECO:0000313" key="2">
    <source>
        <dbReference type="Proteomes" id="UP000298493"/>
    </source>
</evidence>
<dbReference type="AlphaFoldDB" id="A0A4Z1NXP5"/>
<evidence type="ECO:0000313" key="1">
    <source>
        <dbReference type="EMBL" id="TID19969.1"/>
    </source>
</evidence>
<dbReference type="EMBL" id="SNSC02000011">
    <property type="protein sequence ID" value="TID19969.1"/>
    <property type="molecule type" value="Genomic_DNA"/>
</dbReference>
<keyword evidence="2" id="KW-1185">Reference proteome</keyword>
<dbReference type="Proteomes" id="UP000298493">
    <property type="component" value="Unassembled WGS sequence"/>
</dbReference>
<gene>
    <name evidence="1" type="ORF">E6O75_ATG07429</name>
</gene>